<evidence type="ECO:0000313" key="5">
    <source>
        <dbReference type="Proteomes" id="UP000198915"/>
    </source>
</evidence>
<accession>A0A1I3VLE1</accession>
<dbReference type="EMBL" id="FORT01000007">
    <property type="protein sequence ID" value="SFJ96188.1"/>
    <property type="molecule type" value="Genomic_DNA"/>
</dbReference>
<gene>
    <name evidence="4" type="ORF">SAMN05518846_10776</name>
</gene>
<dbReference type="InterPro" id="IPR049492">
    <property type="entry name" value="BD-FAE-like_dom"/>
</dbReference>
<protein>
    <submittedName>
        <fullName evidence="4">Acetyl esterase/lipase</fullName>
    </submittedName>
</protein>
<evidence type="ECO:0000313" key="4">
    <source>
        <dbReference type="EMBL" id="SFJ96188.1"/>
    </source>
</evidence>
<dbReference type="SUPFAM" id="SSF53474">
    <property type="entry name" value="alpha/beta-Hydrolases"/>
    <property type="match status" value="1"/>
</dbReference>
<name>A0A1I3VLE1_9BACL</name>
<dbReference type="AlphaFoldDB" id="A0A1I3VLE1"/>
<dbReference type="STRING" id="1884381.SAMN05518846_10776"/>
<dbReference type="Gene3D" id="3.40.50.1820">
    <property type="entry name" value="alpha/beta hydrolase"/>
    <property type="match status" value="1"/>
</dbReference>
<evidence type="ECO:0000256" key="1">
    <source>
        <dbReference type="ARBA" id="ARBA00022801"/>
    </source>
</evidence>
<feature type="region of interest" description="Disordered" evidence="2">
    <location>
        <begin position="271"/>
        <end position="294"/>
    </location>
</feature>
<feature type="domain" description="BD-FAE-like" evidence="3">
    <location>
        <begin position="29"/>
        <end position="236"/>
    </location>
</feature>
<keyword evidence="5" id="KW-1185">Reference proteome</keyword>
<proteinExistence type="predicted"/>
<dbReference type="PANTHER" id="PTHR48081">
    <property type="entry name" value="AB HYDROLASE SUPERFAMILY PROTEIN C4A8.06C"/>
    <property type="match status" value="1"/>
</dbReference>
<dbReference type="PANTHER" id="PTHR48081:SF33">
    <property type="entry name" value="KYNURENINE FORMAMIDASE"/>
    <property type="match status" value="1"/>
</dbReference>
<dbReference type="Pfam" id="PF20434">
    <property type="entry name" value="BD-FAE"/>
    <property type="match status" value="1"/>
</dbReference>
<evidence type="ECO:0000256" key="2">
    <source>
        <dbReference type="SAM" id="MobiDB-lite"/>
    </source>
</evidence>
<keyword evidence="1" id="KW-0378">Hydrolase</keyword>
<dbReference type="InterPro" id="IPR050300">
    <property type="entry name" value="GDXG_lipolytic_enzyme"/>
</dbReference>
<evidence type="ECO:0000259" key="3">
    <source>
        <dbReference type="Pfam" id="PF20434"/>
    </source>
</evidence>
<reference evidence="5" key="1">
    <citation type="submission" date="2016-10" db="EMBL/GenBank/DDBJ databases">
        <authorList>
            <person name="Varghese N."/>
            <person name="Submissions S."/>
        </authorList>
    </citation>
    <scope>NUCLEOTIDE SEQUENCE [LARGE SCALE GENOMIC DNA]</scope>
    <source>
        <strain evidence="5">OK042</strain>
    </source>
</reference>
<feature type="compositionally biased region" description="Basic and acidic residues" evidence="2">
    <location>
        <begin position="278"/>
        <end position="294"/>
    </location>
</feature>
<dbReference type="Proteomes" id="UP000198915">
    <property type="component" value="Unassembled WGS sequence"/>
</dbReference>
<dbReference type="RefSeq" id="WP_092268562.1">
    <property type="nucleotide sequence ID" value="NZ_FORT01000007.1"/>
</dbReference>
<organism evidence="4 5">
    <name type="scientific">Brevibacillus centrosporus</name>
    <dbReference type="NCBI Taxonomy" id="54910"/>
    <lineage>
        <taxon>Bacteria</taxon>
        <taxon>Bacillati</taxon>
        <taxon>Bacillota</taxon>
        <taxon>Bacilli</taxon>
        <taxon>Bacillales</taxon>
        <taxon>Paenibacillaceae</taxon>
        <taxon>Brevibacillus</taxon>
    </lineage>
</organism>
<dbReference type="GO" id="GO:0016787">
    <property type="term" value="F:hydrolase activity"/>
    <property type="evidence" value="ECO:0007669"/>
    <property type="project" value="UniProtKB-KW"/>
</dbReference>
<dbReference type="InterPro" id="IPR029058">
    <property type="entry name" value="AB_hydrolase_fold"/>
</dbReference>
<sequence length="294" mass="32327">MEANGNDKQLPADVVRLAYGENEFQFGDLRLPEGTGPHPVVIVVHGGFWKSTFSLDLTEPISEDLTSRGLATWNIEYRRVGNAGGGYPGTFQDVAVAVDFLREIAPTYQLDLTKTVVLGHSAGGHLAVWLTARHRLQADSILRTSSEPLAIKGVVSLAGIIDMELMWKLIHYKQRIITDVEIDNPVADFVGGTPAQVPDRYKEASPVGLLPFHSPQILIHGDLDINVPVKLSSLYKEIVERAGGQVKMISLPNVEHFEIIDPCSEVWPVCSSNGKGRSRSDGLVERSTRRERLS</sequence>